<evidence type="ECO:0000313" key="2">
    <source>
        <dbReference type="Proteomes" id="UP001152531"/>
    </source>
</evidence>
<gene>
    <name evidence="1" type="ORF">CLIB1444_16S00562</name>
</gene>
<reference evidence="1" key="1">
    <citation type="submission" date="2022-06" db="EMBL/GenBank/DDBJ databases">
        <authorList>
            <person name="Legras J.-L."/>
            <person name="Devillers H."/>
            <person name="Grondin C."/>
        </authorList>
    </citation>
    <scope>NUCLEOTIDE SEQUENCE</scope>
    <source>
        <strain evidence="1">CLIB 1444</strain>
    </source>
</reference>
<evidence type="ECO:0000313" key="1">
    <source>
        <dbReference type="EMBL" id="CAH6723516.1"/>
    </source>
</evidence>
<keyword evidence="2" id="KW-1185">Reference proteome</keyword>
<dbReference type="EMBL" id="CALSDN010000016">
    <property type="protein sequence ID" value="CAH6723516.1"/>
    <property type="molecule type" value="Genomic_DNA"/>
</dbReference>
<protein>
    <submittedName>
        <fullName evidence="1">1-phosphatidylinositol 4,5-bisphosphate phosphodiesterase 1</fullName>
    </submittedName>
</protein>
<sequence length="920" mass="105365">MSYHERKYSLEKTNSIVPPNEGRRSPGPLQKSENEPVPETFSKRSRSGSSGSSLSTLPTIFNSLRTGDRKDSDSSTESSNILHKIFSGNRDKSNESAIDQSPLASRRGSNAKSPRNSISKIKSNEDLEVDVFENVGRIKIPSVFVEDGLSLLKISQKSKKRIFLQIDPSDLTFTWRVASKSQGQVPSSSSLQGLKGYLSSTIHFSKSYKFSIDDVKKVLFQSDARYYRDELNISKELEKQWISLSYYDHAKNKIKTLHLVGDTEFDVKRFYTLINNLKKLRDELSEKFYIDFDNMDDEQREFVANKTISANKTSKEYLSFEDIVKYTGRLNININTGYLRSIFDQLDCKLLINDTPVLNFEGFKQFIALLKRRNDIDEIWNEICPPNQQTLSYKYIRSKIEEIQHEEITEKVFEKFCTIGTSMWNSESLNQFLLSKYCKPTSEGVQDDEYYSKPLNEYFISSSHNTYLTGRQIIDESSSEGYVRALQKGCRSIEIDLWDGSDDETDEIIPVVRHGRAFTSAIKFEHVLMTIKKYAFVASPLPLILSLEINCSALAQTKIVQLLFEILGDLLAIEPLNTLGILPSPLELKNKILVKAKKTSPIENFHLNENGTFSTSTSTTSMSEDSLSSVSSNSSSTLSPSKPKKSKSKQVIDELSSMAIYIQGIRFRNFSLPESKTFNHCFSLNEKAIDSMLNNESQRKSVDKHNRRFIMRVYPHKMRLTSTNFNPIKYWTHGVQMVATNWQTYDLGQQINEALFDGMNKYGYVLKPKDIRKPLLKQTMRNLLNFETKTIHFNFKIISGHQLPKLNQTFNINPFVRFEIIGAEEVEYETNQTKTSIINENGFNPIWNESFSGTLKSDELVFIKFIVCTSTGKDEESVLGVFVCKLDYLKKGYRYLPLNDTIGEKLIYSSLFVHIDYQSS</sequence>
<name>A0ACA9YFI0_9ASCO</name>
<proteinExistence type="predicted"/>
<organism evidence="1 2">
    <name type="scientific">[Candida] jaroonii</name>
    <dbReference type="NCBI Taxonomy" id="467808"/>
    <lineage>
        <taxon>Eukaryota</taxon>
        <taxon>Fungi</taxon>
        <taxon>Dikarya</taxon>
        <taxon>Ascomycota</taxon>
        <taxon>Saccharomycotina</taxon>
        <taxon>Pichiomycetes</taxon>
        <taxon>Debaryomycetaceae</taxon>
        <taxon>Yamadazyma</taxon>
    </lineage>
</organism>
<dbReference type="Proteomes" id="UP001152531">
    <property type="component" value="Unassembled WGS sequence"/>
</dbReference>
<accession>A0ACA9YFI0</accession>
<comment type="caution">
    <text evidence="1">The sequence shown here is derived from an EMBL/GenBank/DDBJ whole genome shotgun (WGS) entry which is preliminary data.</text>
</comment>